<protein>
    <submittedName>
        <fullName evidence="1">Uncharacterized protein</fullName>
    </submittedName>
</protein>
<proteinExistence type="predicted"/>
<dbReference type="AlphaFoldDB" id="A0A426Z1I5"/>
<dbReference type="EMBL" id="AMZH03008979">
    <property type="protein sequence ID" value="RRT57845.1"/>
    <property type="molecule type" value="Genomic_DNA"/>
</dbReference>
<organism evidence="1 2">
    <name type="scientific">Ensete ventricosum</name>
    <name type="common">Abyssinian banana</name>
    <name type="synonym">Musa ensete</name>
    <dbReference type="NCBI Taxonomy" id="4639"/>
    <lineage>
        <taxon>Eukaryota</taxon>
        <taxon>Viridiplantae</taxon>
        <taxon>Streptophyta</taxon>
        <taxon>Embryophyta</taxon>
        <taxon>Tracheophyta</taxon>
        <taxon>Spermatophyta</taxon>
        <taxon>Magnoliopsida</taxon>
        <taxon>Liliopsida</taxon>
        <taxon>Zingiberales</taxon>
        <taxon>Musaceae</taxon>
        <taxon>Ensete</taxon>
    </lineage>
</organism>
<sequence length="57" mass="6906">VVFPTLWVESFKEEERGLRKNLDFLEGRKAEAHIWTLAYRKAITKLYNRKVRPHHVQ</sequence>
<evidence type="ECO:0000313" key="2">
    <source>
        <dbReference type="Proteomes" id="UP000287651"/>
    </source>
</evidence>
<comment type="caution">
    <text evidence="1">The sequence shown here is derived from an EMBL/GenBank/DDBJ whole genome shotgun (WGS) entry which is preliminary data.</text>
</comment>
<accession>A0A426Z1I5</accession>
<feature type="non-terminal residue" evidence="1">
    <location>
        <position position="1"/>
    </location>
</feature>
<reference evidence="1 2" key="1">
    <citation type="journal article" date="2014" name="Agronomy (Basel)">
        <title>A Draft Genome Sequence for Ensete ventricosum, the Drought-Tolerant Tree Against Hunger.</title>
        <authorList>
            <person name="Harrison J."/>
            <person name="Moore K.A."/>
            <person name="Paszkiewicz K."/>
            <person name="Jones T."/>
            <person name="Grant M."/>
            <person name="Ambacheew D."/>
            <person name="Muzemil S."/>
            <person name="Studholme D.J."/>
        </authorList>
    </citation>
    <scope>NUCLEOTIDE SEQUENCE [LARGE SCALE GENOMIC DNA]</scope>
</reference>
<name>A0A426Z1I5_ENSVE</name>
<gene>
    <name evidence="1" type="ORF">B296_00021100</name>
</gene>
<dbReference type="Proteomes" id="UP000287651">
    <property type="component" value="Unassembled WGS sequence"/>
</dbReference>
<evidence type="ECO:0000313" key="1">
    <source>
        <dbReference type="EMBL" id="RRT57845.1"/>
    </source>
</evidence>